<name>A0A328E0Z4_9ASTE</name>
<comment type="caution">
    <text evidence="1">The sequence shown here is derived from an EMBL/GenBank/DDBJ whole genome shotgun (WGS) entry which is preliminary data.</text>
</comment>
<sequence>MRMKMRRAAMKEYLRAAAKIAKEMRNSCHRICRLAHASTPVNATAAMFSGSGSSNSDHLTFNLARTSRFSALFHSALLASPPPLLPAAIRDLWRNSLRDLNPWKGILLVDGRFEMDAAGSGSAGGMRVENDAKATIGFAFLSVLTGDD</sequence>
<evidence type="ECO:0000313" key="2">
    <source>
        <dbReference type="Proteomes" id="UP000249390"/>
    </source>
</evidence>
<dbReference type="Proteomes" id="UP000249390">
    <property type="component" value="Unassembled WGS sequence"/>
</dbReference>
<protein>
    <submittedName>
        <fullName evidence="1">Uncharacterized protein</fullName>
    </submittedName>
</protein>
<evidence type="ECO:0000313" key="1">
    <source>
        <dbReference type="EMBL" id="RAL51160.1"/>
    </source>
</evidence>
<reference evidence="1 2" key="1">
    <citation type="submission" date="2018-06" db="EMBL/GenBank/DDBJ databases">
        <title>The Genome of Cuscuta australis (Dodder) Provides Insight into the Evolution of Plant Parasitism.</title>
        <authorList>
            <person name="Liu H."/>
        </authorList>
    </citation>
    <scope>NUCLEOTIDE SEQUENCE [LARGE SCALE GENOMIC DNA]</scope>
    <source>
        <strain evidence="2">cv. Yunnan</strain>
        <tissue evidence="1">Vines</tissue>
    </source>
</reference>
<dbReference type="AlphaFoldDB" id="A0A328E0Z4"/>
<proteinExistence type="predicted"/>
<keyword evidence="2" id="KW-1185">Reference proteome</keyword>
<accession>A0A328E0Z4</accession>
<dbReference type="EMBL" id="NQVE01000054">
    <property type="protein sequence ID" value="RAL51160.1"/>
    <property type="molecule type" value="Genomic_DNA"/>
</dbReference>
<gene>
    <name evidence="1" type="ORF">DM860_005516</name>
</gene>
<organism evidence="1 2">
    <name type="scientific">Cuscuta australis</name>
    <dbReference type="NCBI Taxonomy" id="267555"/>
    <lineage>
        <taxon>Eukaryota</taxon>
        <taxon>Viridiplantae</taxon>
        <taxon>Streptophyta</taxon>
        <taxon>Embryophyta</taxon>
        <taxon>Tracheophyta</taxon>
        <taxon>Spermatophyta</taxon>
        <taxon>Magnoliopsida</taxon>
        <taxon>eudicotyledons</taxon>
        <taxon>Gunneridae</taxon>
        <taxon>Pentapetalae</taxon>
        <taxon>asterids</taxon>
        <taxon>lamiids</taxon>
        <taxon>Solanales</taxon>
        <taxon>Convolvulaceae</taxon>
        <taxon>Cuscuteae</taxon>
        <taxon>Cuscuta</taxon>
        <taxon>Cuscuta subgen. Grammica</taxon>
        <taxon>Cuscuta sect. Cleistogrammica</taxon>
    </lineage>
</organism>